<dbReference type="Gene3D" id="3.40.1230.10">
    <property type="entry name" value="MTH938-like"/>
    <property type="match status" value="1"/>
</dbReference>
<evidence type="ECO:0008006" key="3">
    <source>
        <dbReference type="Google" id="ProtNLM"/>
    </source>
</evidence>
<protein>
    <recommendedName>
        <fullName evidence="3">Mth938-like domain-containing protein</fullName>
    </recommendedName>
</protein>
<dbReference type="SUPFAM" id="SSF64076">
    <property type="entry name" value="MTH938-like"/>
    <property type="match status" value="1"/>
</dbReference>
<proteinExistence type="predicted"/>
<dbReference type="EMBL" id="CP019437">
    <property type="protein sequence ID" value="AQS49835.1"/>
    <property type="molecule type" value="Genomic_DNA"/>
</dbReference>
<accession>A0ABN4XCJ0</accession>
<dbReference type="RefSeq" id="WP_075775103.1">
    <property type="nucleotide sequence ID" value="NZ_CP019437.1"/>
</dbReference>
<name>A0ABN4XCJ0_9RHOB</name>
<dbReference type="Proteomes" id="UP000185622">
    <property type="component" value="Chromosome"/>
</dbReference>
<dbReference type="PANTHER" id="PTHR21192:SF2">
    <property type="entry name" value="NADH DEHYDROGENASE [UBIQUINONE] 1 ALPHA SUBCOMPLEX ASSEMBLY FACTOR 3"/>
    <property type="match status" value="1"/>
</dbReference>
<evidence type="ECO:0000313" key="1">
    <source>
        <dbReference type="EMBL" id="AQS49835.1"/>
    </source>
</evidence>
<dbReference type="CDD" id="cd00248">
    <property type="entry name" value="Mth938-like"/>
    <property type="match status" value="1"/>
</dbReference>
<organism evidence="1 2">
    <name type="scientific">Thioclava nitratireducens</name>
    <dbReference type="NCBI Taxonomy" id="1915078"/>
    <lineage>
        <taxon>Bacteria</taxon>
        <taxon>Pseudomonadati</taxon>
        <taxon>Pseudomonadota</taxon>
        <taxon>Alphaproteobacteria</taxon>
        <taxon>Rhodobacterales</taxon>
        <taxon>Paracoccaceae</taxon>
        <taxon>Thioclava</taxon>
    </lineage>
</organism>
<evidence type="ECO:0000313" key="2">
    <source>
        <dbReference type="Proteomes" id="UP000185622"/>
    </source>
</evidence>
<gene>
    <name evidence="1" type="ORF">BMG03_10660</name>
</gene>
<sequence length="129" mass="13525">MSLLTEANFGASLPIDGYGPGFFRVAGEVTRGSIWVSGEEMGSWGGLDDRAPLLALAGKLDVLFIGTGDEIAHLPKDLVAELEAEGLMCEGMATPSAARTYNVLLSEGRRVGCALIAMPEKPDASETPE</sequence>
<reference evidence="1 2" key="1">
    <citation type="submission" date="2017-01" db="EMBL/GenBank/DDBJ databases">
        <title>The complete genome sequence of a sulfur-oxidizing marine bacterium Thioclava sp. 25B10_4T.</title>
        <authorList>
            <person name="Liu Y."/>
            <person name="Lai Q."/>
            <person name="Shao Z."/>
        </authorList>
    </citation>
    <scope>NUCLEOTIDE SEQUENCE [LARGE SCALE GENOMIC DNA]</scope>
    <source>
        <strain evidence="1 2">25B10_4</strain>
    </source>
</reference>
<dbReference type="InterPro" id="IPR007523">
    <property type="entry name" value="NDUFAF3/AAMDC"/>
</dbReference>
<keyword evidence="2" id="KW-1185">Reference proteome</keyword>
<dbReference type="InterPro" id="IPR036748">
    <property type="entry name" value="MTH938-like_sf"/>
</dbReference>
<dbReference type="Pfam" id="PF04430">
    <property type="entry name" value="DUF498"/>
    <property type="match status" value="1"/>
</dbReference>
<dbReference type="PANTHER" id="PTHR21192">
    <property type="entry name" value="NUCLEAR PROTEIN E3-3"/>
    <property type="match status" value="1"/>
</dbReference>